<dbReference type="Pfam" id="PF00440">
    <property type="entry name" value="TetR_N"/>
    <property type="match status" value="1"/>
</dbReference>
<dbReference type="Pfam" id="PF17932">
    <property type="entry name" value="TetR_C_24"/>
    <property type="match status" value="1"/>
</dbReference>
<dbReference type="EMBL" id="FWFF01000012">
    <property type="protein sequence ID" value="SLM97404.1"/>
    <property type="molecule type" value="Genomic_DNA"/>
</dbReference>
<dbReference type="PANTHER" id="PTHR30055:SF237">
    <property type="entry name" value="TRANSCRIPTIONAL REPRESSOR MCE3R"/>
    <property type="match status" value="1"/>
</dbReference>
<feature type="domain" description="HTH tetR-type" evidence="4">
    <location>
        <begin position="34"/>
        <end position="94"/>
    </location>
</feature>
<reference evidence="6" key="1">
    <citation type="submission" date="2017-02" db="EMBL/GenBank/DDBJ databases">
        <authorList>
            <person name="Dridi B."/>
        </authorList>
    </citation>
    <scope>NUCLEOTIDE SEQUENCE [LARGE SCALE GENOMIC DNA]</scope>
    <source>
        <strain evidence="6">B Co 03.10</strain>
    </source>
</reference>
<evidence type="ECO:0000313" key="5">
    <source>
        <dbReference type="EMBL" id="SLM97404.1"/>
    </source>
</evidence>
<feature type="DNA-binding region" description="H-T-H motif" evidence="2">
    <location>
        <begin position="57"/>
        <end position="76"/>
    </location>
</feature>
<dbReference type="PANTHER" id="PTHR30055">
    <property type="entry name" value="HTH-TYPE TRANSCRIPTIONAL REGULATOR RUTR"/>
    <property type="match status" value="1"/>
</dbReference>
<dbReference type="PROSITE" id="PS50977">
    <property type="entry name" value="HTH_TETR_2"/>
    <property type="match status" value="1"/>
</dbReference>
<evidence type="ECO:0000313" key="6">
    <source>
        <dbReference type="Proteomes" id="UP000196581"/>
    </source>
</evidence>
<dbReference type="SUPFAM" id="SSF46689">
    <property type="entry name" value="Homeodomain-like"/>
    <property type="match status" value="1"/>
</dbReference>
<keyword evidence="6" id="KW-1185">Reference proteome</keyword>
<dbReference type="Gene3D" id="1.10.10.60">
    <property type="entry name" value="Homeodomain-like"/>
    <property type="match status" value="1"/>
</dbReference>
<dbReference type="AlphaFoldDB" id="A0A1X6XDS7"/>
<dbReference type="InterPro" id="IPR041490">
    <property type="entry name" value="KstR2_TetR_C"/>
</dbReference>
<organism evidence="5 6">
    <name type="scientific">Brevibacterium yomogidense</name>
    <dbReference type="NCBI Taxonomy" id="946573"/>
    <lineage>
        <taxon>Bacteria</taxon>
        <taxon>Bacillati</taxon>
        <taxon>Actinomycetota</taxon>
        <taxon>Actinomycetes</taxon>
        <taxon>Micrococcales</taxon>
        <taxon>Brevibacteriaceae</taxon>
        <taxon>Brevibacterium</taxon>
    </lineage>
</organism>
<evidence type="ECO:0000256" key="2">
    <source>
        <dbReference type="PROSITE-ProRule" id="PRU00335"/>
    </source>
</evidence>
<proteinExistence type="predicted"/>
<feature type="region of interest" description="Disordered" evidence="3">
    <location>
        <begin position="1"/>
        <end position="36"/>
    </location>
</feature>
<evidence type="ECO:0000259" key="4">
    <source>
        <dbReference type="PROSITE" id="PS50977"/>
    </source>
</evidence>
<dbReference type="GO" id="GO:0003700">
    <property type="term" value="F:DNA-binding transcription factor activity"/>
    <property type="evidence" value="ECO:0007669"/>
    <property type="project" value="TreeGrafter"/>
</dbReference>
<dbReference type="RefSeq" id="WP_087006672.1">
    <property type="nucleotide sequence ID" value="NZ_FWFF01000012.1"/>
</dbReference>
<dbReference type="InterPro" id="IPR009057">
    <property type="entry name" value="Homeodomain-like_sf"/>
</dbReference>
<evidence type="ECO:0000256" key="1">
    <source>
        <dbReference type="ARBA" id="ARBA00023125"/>
    </source>
</evidence>
<sequence>MTRRTESHSEDATSPPARTGAPAVQANSREAAKAERRRQLLGSAKHLFARYGFRAVRLGDIGQGAGVSGPAVYRHFESKEAVLTELLVGISEYLHTGGERIIAAGGSPSQTLSDLIDFHVDFALTEPELIRIQDRDLDSLPDAERRSVRRLQRQYVTAWAGVVQSSGPELSEQEATVRVHALFGMVNSTPHLSRRLPAEVVATQLRAAARSALGVERD</sequence>
<dbReference type="Gene3D" id="1.10.357.10">
    <property type="entry name" value="Tetracycline Repressor, domain 2"/>
    <property type="match status" value="1"/>
</dbReference>
<dbReference type="SUPFAM" id="SSF48498">
    <property type="entry name" value="Tetracyclin repressor-like, C-terminal domain"/>
    <property type="match status" value="1"/>
</dbReference>
<keyword evidence="1 2" id="KW-0238">DNA-binding</keyword>
<dbReference type="InterPro" id="IPR036271">
    <property type="entry name" value="Tet_transcr_reg_TetR-rel_C_sf"/>
</dbReference>
<protein>
    <submittedName>
        <fullName evidence="5">Transcriptional regulator, TetR family</fullName>
    </submittedName>
</protein>
<gene>
    <name evidence="5" type="ORF">FM105_07025</name>
</gene>
<dbReference type="Proteomes" id="UP000196581">
    <property type="component" value="Unassembled WGS sequence"/>
</dbReference>
<evidence type="ECO:0000256" key="3">
    <source>
        <dbReference type="SAM" id="MobiDB-lite"/>
    </source>
</evidence>
<dbReference type="InterPro" id="IPR050109">
    <property type="entry name" value="HTH-type_TetR-like_transc_reg"/>
</dbReference>
<feature type="compositionally biased region" description="Basic and acidic residues" evidence="3">
    <location>
        <begin position="1"/>
        <end position="11"/>
    </location>
</feature>
<name>A0A1X6XDS7_9MICO</name>
<dbReference type="InterPro" id="IPR001647">
    <property type="entry name" value="HTH_TetR"/>
</dbReference>
<dbReference type="PRINTS" id="PR00455">
    <property type="entry name" value="HTHTETR"/>
</dbReference>
<accession>A0A1X6XDS7</accession>
<dbReference type="GO" id="GO:0000976">
    <property type="term" value="F:transcription cis-regulatory region binding"/>
    <property type="evidence" value="ECO:0007669"/>
    <property type="project" value="TreeGrafter"/>
</dbReference>